<accession>A0A4Z2J6F0</accession>
<dbReference type="AlphaFoldDB" id="A0A4Z2J6F0"/>
<dbReference type="EMBL" id="SRLO01000018">
    <property type="protein sequence ID" value="TNN85965.1"/>
    <property type="molecule type" value="Genomic_DNA"/>
</dbReference>
<feature type="region of interest" description="Disordered" evidence="1">
    <location>
        <begin position="54"/>
        <end position="75"/>
    </location>
</feature>
<evidence type="ECO:0000256" key="1">
    <source>
        <dbReference type="SAM" id="MobiDB-lite"/>
    </source>
</evidence>
<comment type="caution">
    <text evidence="2">The sequence shown here is derived from an EMBL/GenBank/DDBJ whole genome shotgun (WGS) entry which is preliminary data.</text>
</comment>
<proteinExistence type="predicted"/>
<reference evidence="2 3" key="1">
    <citation type="submission" date="2019-03" db="EMBL/GenBank/DDBJ databases">
        <title>First draft genome of Liparis tanakae, snailfish: a comprehensive survey of snailfish specific genes.</title>
        <authorList>
            <person name="Kim W."/>
            <person name="Song I."/>
            <person name="Jeong J.-H."/>
            <person name="Kim D."/>
            <person name="Kim S."/>
            <person name="Ryu S."/>
            <person name="Song J.Y."/>
            <person name="Lee S.K."/>
        </authorList>
    </citation>
    <scope>NUCLEOTIDE SEQUENCE [LARGE SCALE GENOMIC DNA]</scope>
    <source>
        <tissue evidence="2">Muscle</tissue>
    </source>
</reference>
<feature type="compositionally biased region" description="Basic and acidic residues" evidence="1">
    <location>
        <begin position="62"/>
        <end position="75"/>
    </location>
</feature>
<sequence>MCHAASRRHVLAVAETCGEGGGAQSGASILDAAASLSAAVIFGGLPDNCKVPQEDGTGVGMEKVDGHQRREDLERRKEEVNRDRLDIRGAEKEFSCLGDEGVIRELCHRATIRSQTAAARVRRNVGYPATRRLGSKDAASLPPATAAVRREGLRGALGSLSSLCLGPKERRLFSTYPETLPCQVWDEILANSSQSGISQQNTHHYCSGWEDAA</sequence>
<organism evidence="2 3">
    <name type="scientific">Liparis tanakae</name>
    <name type="common">Tanaka's snailfish</name>
    <dbReference type="NCBI Taxonomy" id="230148"/>
    <lineage>
        <taxon>Eukaryota</taxon>
        <taxon>Metazoa</taxon>
        <taxon>Chordata</taxon>
        <taxon>Craniata</taxon>
        <taxon>Vertebrata</taxon>
        <taxon>Euteleostomi</taxon>
        <taxon>Actinopterygii</taxon>
        <taxon>Neopterygii</taxon>
        <taxon>Teleostei</taxon>
        <taxon>Neoteleostei</taxon>
        <taxon>Acanthomorphata</taxon>
        <taxon>Eupercaria</taxon>
        <taxon>Perciformes</taxon>
        <taxon>Cottioidei</taxon>
        <taxon>Cottales</taxon>
        <taxon>Liparidae</taxon>
        <taxon>Liparis</taxon>
    </lineage>
</organism>
<evidence type="ECO:0000313" key="2">
    <source>
        <dbReference type="EMBL" id="TNN85965.1"/>
    </source>
</evidence>
<protein>
    <submittedName>
        <fullName evidence="2">Uncharacterized protein</fullName>
    </submittedName>
</protein>
<evidence type="ECO:0000313" key="3">
    <source>
        <dbReference type="Proteomes" id="UP000314294"/>
    </source>
</evidence>
<dbReference type="Proteomes" id="UP000314294">
    <property type="component" value="Unassembled WGS sequence"/>
</dbReference>
<gene>
    <name evidence="2" type="ORF">EYF80_003809</name>
</gene>
<keyword evidence="3" id="KW-1185">Reference proteome</keyword>
<name>A0A4Z2J6F0_9TELE</name>